<dbReference type="VEuPathDB" id="AmoebaDB:NfTy_088360"/>
<dbReference type="VEuPathDB" id="AmoebaDB:FDP41_009821"/>
<name>A0A6A5BDE4_NAEFO</name>
<evidence type="ECO:0000256" key="2">
    <source>
        <dbReference type="ARBA" id="ARBA00031845"/>
    </source>
</evidence>
<dbReference type="GO" id="GO:0051321">
    <property type="term" value="P:meiotic cell cycle"/>
    <property type="evidence" value="ECO:0007669"/>
    <property type="project" value="UniProtKB-KW"/>
</dbReference>
<dbReference type="GeneID" id="68117036"/>
<dbReference type="EMBL" id="VFQX01000072">
    <property type="protein sequence ID" value="KAF0972125.1"/>
    <property type="molecule type" value="Genomic_DNA"/>
</dbReference>
<keyword evidence="4" id="KW-1185">Reference proteome</keyword>
<comment type="caution">
    <text evidence="3">The sequence shown here is derived from an EMBL/GenBank/DDBJ whole genome shotgun (WGS) entry which is preliminary data.</text>
</comment>
<dbReference type="VEuPathDB" id="AmoebaDB:NF0124410"/>
<dbReference type="InterPro" id="IPR013940">
    <property type="entry name" value="Spo22/ZIP4/TEX11"/>
</dbReference>
<dbReference type="OrthoDB" id="65716at2759"/>
<evidence type="ECO:0000313" key="4">
    <source>
        <dbReference type="Proteomes" id="UP000444721"/>
    </source>
</evidence>
<dbReference type="SUPFAM" id="SSF48452">
    <property type="entry name" value="TPR-like"/>
    <property type="match status" value="1"/>
</dbReference>
<dbReference type="Pfam" id="PF08631">
    <property type="entry name" value="SPO22"/>
    <property type="match status" value="1"/>
</dbReference>
<dbReference type="Proteomes" id="UP000444721">
    <property type="component" value="Unassembled WGS sequence"/>
</dbReference>
<evidence type="ECO:0000256" key="1">
    <source>
        <dbReference type="ARBA" id="ARBA00023254"/>
    </source>
</evidence>
<reference evidence="3 4" key="1">
    <citation type="journal article" date="2019" name="Sci. Rep.">
        <title>Nanopore sequencing improves the draft genome of the human pathogenic amoeba Naegleria fowleri.</title>
        <authorList>
            <person name="Liechti N."/>
            <person name="Schurch N."/>
            <person name="Bruggmann R."/>
            <person name="Wittwer M."/>
        </authorList>
    </citation>
    <scope>NUCLEOTIDE SEQUENCE [LARGE SCALE GENOMIC DNA]</scope>
    <source>
        <strain evidence="3 4">ATCC 30894</strain>
    </source>
</reference>
<proteinExistence type="predicted"/>
<dbReference type="RefSeq" id="XP_044556840.1">
    <property type="nucleotide sequence ID" value="XM_044713821.1"/>
</dbReference>
<protein>
    <recommendedName>
        <fullName evidence="2">Protein ZIP4 homolog</fullName>
    </recommendedName>
</protein>
<dbReference type="PANTHER" id="PTHR47083:SF1">
    <property type="entry name" value="TESTIS-EXPRESSED PROTEIN 11"/>
    <property type="match status" value="1"/>
</dbReference>
<dbReference type="InterPro" id="IPR011990">
    <property type="entry name" value="TPR-like_helical_dom_sf"/>
</dbReference>
<accession>A0A6A5BDE4</accession>
<dbReference type="InterPro" id="IPR042861">
    <property type="entry name" value="TEX11"/>
</dbReference>
<gene>
    <name evidence="3" type="ORF">FDP41_009821</name>
</gene>
<dbReference type="AlphaFoldDB" id="A0A6A5BDE4"/>
<keyword evidence="1" id="KW-0469">Meiosis</keyword>
<sequence>MSSSIIDQIKRSGAELKALWNKLPQLPQEKSVSNNTQNVTSNLENKAHRSVHDSIEQVVRGLEECTLATSPSFAKLSPSELLKTVGYELWNQCVEQNAKKFLVSANLEELLKVQIIRVRKVACHVIEKSIKPSTLSLKVIHNMMRLYAKTARDYLVLKKSVASASQGSQTPNKLLKKKATHARDEDGDIEFEDVMTSPTSNSNKEGMYEFALVCFEKAAIYADKYLEAANSFSSENSALNNSITSDEALDKSTDSALNAILNVCIDRADCLYRSNNVQGAFAAIQQGKKLIHKLPHEIQRIAMIEYNYAVDLNSQLRYEDTIPWLKDSFELYELVSEGKSLQKQSRTLRLLSNSYLETGNLENGLNCITMANNMCKTPPGIFLEVKFYAMLRREEQAERSLLELIRLPEAGLDLAIAACKEVFQAKMIDTTAKGYKLLLELHASTEQEPRILIRYFDFLVNSSSEISCISEEIQNIVKRLLALNQRYQTSTMMKATMKEFQCALWNIAWKQFQKKEYSSALSFYNQSLQMLSMDDLVDRAKVLRSMARCHLEEAKIYEAHSCAESAEQLDPKSLHTHYLMYQISVRMKNVESAKNYLKLMMQDEDFQSLFFAIAAQDAYKEGIHEVAIEALEGLLKENQKDKRLLLERGQILRTLTYLSILIKDRNCVLKYLQRTMQDFQTEGTSHMFAAEHEESEIEWFHRVAWNSAGECVNESDIETAFEFYRLAYMFYTYRNATLETLTTQKYCYLMRIYCAIEITRRSEEYSSGIQLTQKNREILQKALDDTQACKKLLQLLARDYHRIDSNKDKVYPLIHLAEIQLLTMLGCDEALVIDVINTTLKLDSISGPGVYEMIASICCSADNHGYSYQSAAKYALQMALKKILHGNSTNYSKALSLYTLIIQICRTREESYTVFEEVLKLLNQLKPNEQFIQSEHNTFVWFCTESWNNGVYYYKLLKNDKAQEWMKLSVKLCCYLSPEEEVVKTITERYAIAFERLSN</sequence>
<dbReference type="PANTHER" id="PTHR47083">
    <property type="entry name" value="TESTIS-EXPRESSED PROTEIN 11"/>
    <property type="match status" value="1"/>
</dbReference>
<evidence type="ECO:0000313" key="3">
    <source>
        <dbReference type="EMBL" id="KAF0972125.1"/>
    </source>
</evidence>
<dbReference type="Gene3D" id="1.25.40.10">
    <property type="entry name" value="Tetratricopeptide repeat domain"/>
    <property type="match status" value="1"/>
</dbReference>
<organism evidence="3 4">
    <name type="scientific">Naegleria fowleri</name>
    <name type="common">Brain eating amoeba</name>
    <dbReference type="NCBI Taxonomy" id="5763"/>
    <lineage>
        <taxon>Eukaryota</taxon>
        <taxon>Discoba</taxon>
        <taxon>Heterolobosea</taxon>
        <taxon>Tetramitia</taxon>
        <taxon>Eutetramitia</taxon>
        <taxon>Vahlkampfiidae</taxon>
        <taxon>Naegleria</taxon>
    </lineage>
</organism>
<dbReference type="OMA" id="NYETQMN"/>
<dbReference type="VEuPathDB" id="AmoebaDB:NF0124400"/>